<feature type="transmembrane region" description="Helical" evidence="9">
    <location>
        <begin position="349"/>
        <end position="370"/>
    </location>
</feature>
<evidence type="ECO:0000256" key="1">
    <source>
        <dbReference type="ARBA" id="ARBA00004651"/>
    </source>
</evidence>
<protein>
    <recommendedName>
        <fullName evidence="9">Branched-chain amino acid transport system carrier protein</fullName>
    </recommendedName>
</protein>
<feature type="transmembrane region" description="Helical" evidence="9">
    <location>
        <begin position="283"/>
        <end position="308"/>
    </location>
</feature>
<evidence type="ECO:0000256" key="8">
    <source>
        <dbReference type="ARBA" id="ARBA00023136"/>
    </source>
</evidence>
<proteinExistence type="inferred from homology"/>
<gene>
    <name evidence="10" type="ORF">AWT83_02790</name>
</gene>
<dbReference type="InterPro" id="IPR004685">
    <property type="entry name" value="Brnchd-chn_aa_trnsp_Livcs"/>
</dbReference>
<feature type="transmembrane region" description="Helical" evidence="9">
    <location>
        <begin position="153"/>
        <end position="171"/>
    </location>
</feature>
<keyword evidence="3 9" id="KW-0813">Transport</keyword>
<keyword evidence="7 9" id="KW-1133">Transmembrane helix</keyword>
<dbReference type="GO" id="GO:0015188">
    <property type="term" value="F:L-isoleucine transmembrane transporter activity"/>
    <property type="evidence" value="ECO:0007669"/>
    <property type="project" value="TreeGrafter"/>
</dbReference>
<keyword evidence="5 9" id="KW-0812">Transmembrane</keyword>
<dbReference type="Gene3D" id="1.20.1740.10">
    <property type="entry name" value="Amino acid/polyamine transporter I"/>
    <property type="match status" value="1"/>
</dbReference>
<feature type="transmembrane region" description="Helical" evidence="9">
    <location>
        <begin position="12"/>
        <end position="30"/>
    </location>
</feature>
<dbReference type="GO" id="GO:0005304">
    <property type="term" value="F:L-valine transmembrane transporter activity"/>
    <property type="evidence" value="ECO:0007669"/>
    <property type="project" value="TreeGrafter"/>
</dbReference>
<feature type="transmembrane region" description="Helical" evidence="9">
    <location>
        <begin position="420"/>
        <end position="443"/>
    </location>
</feature>
<feature type="transmembrane region" description="Helical" evidence="9">
    <location>
        <begin position="83"/>
        <end position="103"/>
    </location>
</feature>
<comment type="subcellular location">
    <subcellularLocation>
        <location evidence="1 9">Cell membrane</location>
        <topology evidence="1 9">Multi-pass membrane protein</topology>
    </subcellularLocation>
</comment>
<comment type="similarity">
    <text evidence="2 9">Belongs to the branched chain amino acid transporter family.</text>
</comment>
<dbReference type="Proteomes" id="UP000070452">
    <property type="component" value="Unassembled WGS sequence"/>
</dbReference>
<evidence type="ECO:0000313" key="10">
    <source>
        <dbReference type="EMBL" id="KWX17487.1"/>
    </source>
</evidence>
<dbReference type="GO" id="GO:0015190">
    <property type="term" value="F:L-leucine transmembrane transporter activity"/>
    <property type="evidence" value="ECO:0007669"/>
    <property type="project" value="TreeGrafter"/>
</dbReference>
<feature type="transmembrane region" description="Helical" evidence="9">
    <location>
        <begin position="42"/>
        <end position="63"/>
    </location>
</feature>
<name>A0A132P5E2_ENTFC</name>
<sequence length="450" mass="49020">MTKKLSFKDYLFIGSMLFGLFFGAGNLIFPVHLGQEAGAATFWANLGFLVTGIGLPFLGVIAIGVSKSSGVYELAKRINQTYAMVFTILLYLVIGPFFALPRLATTSFEIGLAPFIDPSKQTLYLAIFSIVFFVLAWWFSRKPTKILDYVGKFLNPAFLVLLGALLLLAFLNPLGSVNQAPIQPNYQEHAFFTGFTQGYNTLDALAALAFGIIIVTTIQNMGVTKPAEIAKDTIKSGAISIILMGIIYTLLAYLGAMSLGSFALSENGGITLAQIADHYLGTYGSILLAFIVILACLKTGIGLITAFAETFTDLFPQRNYAFFVALASILPCLAANVGLTNIIQFSLPVLMFIYPLAMTLILLVLVGPLFKQRTAVYRMTTYFTLIASIFDGLNACPETIKQTPIVQNLLYVAESYLPFFKLGMGWIVPAVIGFVIGLIWSFAKKEEVAD</sequence>
<comment type="function">
    <text evidence="9">Component of the transport system for branched-chain amino acids.</text>
</comment>
<evidence type="ECO:0000256" key="2">
    <source>
        <dbReference type="ARBA" id="ARBA00008540"/>
    </source>
</evidence>
<evidence type="ECO:0000256" key="4">
    <source>
        <dbReference type="ARBA" id="ARBA00022475"/>
    </source>
</evidence>
<dbReference type="GO" id="GO:0015820">
    <property type="term" value="P:L-leucine transport"/>
    <property type="evidence" value="ECO:0007669"/>
    <property type="project" value="TreeGrafter"/>
</dbReference>
<comment type="caution">
    <text evidence="9">Lacks conserved residue(s) required for the propagation of feature annotation.</text>
</comment>
<dbReference type="GO" id="GO:0015818">
    <property type="term" value="P:isoleucine transport"/>
    <property type="evidence" value="ECO:0007669"/>
    <property type="project" value="TreeGrafter"/>
</dbReference>
<reference evidence="10 11" key="1">
    <citation type="submission" date="2016-01" db="EMBL/GenBank/DDBJ databases">
        <title>Molecular Mechanisms for transfer of large genomic segments between Enterococcus faecium strains.</title>
        <authorList>
            <person name="Garcia-Solache M.A."/>
            <person name="Lebreton F."/>
            <person name="Mclaughlin R.E."/>
            <person name="Whiteaker J.D."/>
            <person name="Gilmore M.S."/>
            <person name="Rice L.B."/>
        </authorList>
    </citation>
    <scope>NUCLEOTIDE SEQUENCE [LARGE SCALE GENOMIC DNA]</scope>
    <source>
        <strain evidence="10 11">D344RRF x C68</strain>
    </source>
</reference>
<feature type="transmembrane region" description="Helical" evidence="9">
    <location>
        <begin position="123"/>
        <end position="141"/>
    </location>
</feature>
<organism evidence="10 11">
    <name type="scientific">Enterococcus faecium</name>
    <name type="common">Streptococcus faecium</name>
    <dbReference type="NCBI Taxonomy" id="1352"/>
    <lineage>
        <taxon>Bacteria</taxon>
        <taxon>Bacillati</taxon>
        <taxon>Bacillota</taxon>
        <taxon>Bacilli</taxon>
        <taxon>Lactobacillales</taxon>
        <taxon>Enterococcaceae</taxon>
        <taxon>Enterococcus</taxon>
    </lineage>
</organism>
<dbReference type="RefSeq" id="WP_002297917.1">
    <property type="nucleotide sequence ID" value="NZ_CP072894.1"/>
</dbReference>
<feature type="transmembrane region" description="Helical" evidence="9">
    <location>
        <begin position="199"/>
        <end position="218"/>
    </location>
</feature>
<dbReference type="GO" id="GO:0005886">
    <property type="term" value="C:plasma membrane"/>
    <property type="evidence" value="ECO:0007669"/>
    <property type="project" value="UniProtKB-SubCell"/>
</dbReference>
<keyword evidence="6 9" id="KW-0029">Amino-acid transport</keyword>
<dbReference type="NCBIfam" id="TIGR00796">
    <property type="entry name" value="livcs"/>
    <property type="match status" value="1"/>
</dbReference>
<evidence type="ECO:0000256" key="7">
    <source>
        <dbReference type="ARBA" id="ARBA00022989"/>
    </source>
</evidence>
<keyword evidence="4" id="KW-1003">Cell membrane</keyword>
<dbReference type="AlphaFoldDB" id="A0A132P5E2"/>
<dbReference type="Pfam" id="PF05525">
    <property type="entry name" value="Branch_AA_trans"/>
    <property type="match status" value="1"/>
</dbReference>
<feature type="transmembrane region" description="Helical" evidence="9">
    <location>
        <begin position="320"/>
        <end position="343"/>
    </location>
</feature>
<evidence type="ECO:0000256" key="6">
    <source>
        <dbReference type="ARBA" id="ARBA00022970"/>
    </source>
</evidence>
<dbReference type="EMBL" id="LRHK01000001">
    <property type="protein sequence ID" value="KWX17487.1"/>
    <property type="molecule type" value="Genomic_DNA"/>
</dbReference>
<comment type="caution">
    <text evidence="10">The sequence shown here is derived from an EMBL/GenBank/DDBJ whole genome shotgun (WGS) entry which is preliminary data.</text>
</comment>
<dbReference type="PANTHER" id="PTHR30588">
    <property type="entry name" value="BRANCHED-CHAIN AMINO ACID TRANSPORT SYSTEM 2 CARRIER PROTEIN"/>
    <property type="match status" value="1"/>
</dbReference>
<accession>A0A132P5E2</accession>
<keyword evidence="8 9" id="KW-0472">Membrane</keyword>
<dbReference type="PANTHER" id="PTHR30588:SF0">
    <property type="entry name" value="BRANCHED-CHAIN AMINO ACID PERMEASE BRNQ"/>
    <property type="match status" value="1"/>
</dbReference>
<evidence type="ECO:0000256" key="9">
    <source>
        <dbReference type="RuleBase" id="RU362122"/>
    </source>
</evidence>
<evidence type="ECO:0000313" key="11">
    <source>
        <dbReference type="Proteomes" id="UP000070452"/>
    </source>
</evidence>
<evidence type="ECO:0000256" key="5">
    <source>
        <dbReference type="ARBA" id="ARBA00022692"/>
    </source>
</evidence>
<feature type="transmembrane region" description="Helical" evidence="9">
    <location>
        <begin position="239"/>
        <end position="263"/>
    </location>
</feature>
<evidence type="ECO:0000256" key="3">
    <source>
        <dbReference type="ARBA" id="ARBA00022448"/>
    </source>
</evidence>